<feature type="compositionally biased region" description="Basic residues" evidence="1">
    <location>
        <begin position="66"/>
        <end position="79"/>
    </location>
</feature>
<sequence length="183" mass="21035">MKLYALLYMTAPLFCWCNAGKKETNQLMITRLAQIDSMLRNILDGKVSPQKSFLSSTLKGLSSKSSKSRSTSKKARSKQKNVDSESDYATTKEIQVRERKEAPRLYSRDDEDSFEKPRRKKRTRTYSADDEESSAYWRPSKGSRANSSFEESADRDYDVSSVNRRAAKPGGYAYDDEYSQEER</sequence>
<protein>
    <submittedName>
        <fullName evidence="2">Uncharacterized protein</fullName>
    </submittedName>
</protein>
<proteinExistence type="predicted"/>
<organism evidence="2 3">
    <name type="scientific">Nematocida ausubeli (strain ATCC PRA-371 / ERTm2)</name>
    <name type="common">Nematode killer fungus</name>
    <dbReference type="NCBI Taxonomy" id="1913371"/>
    <lineage>
        <taxon>Eukaryota</taxon>
        <taxon>Fungi</taxon>
        <taxon>Fungi incertae sedis</taxon>
        <taxon>Microsporidia</taxon>
        <taxon>Nematocida</taxon>
    </lineage>
</organism>
<dbReference type="HOGENOM" id="CLU_1454804_0_0_1"/>
<dbReference type="RefSeq" id="XP_052905370.1">
    <property type="nucleotide sequence ID" value="XM_053048610.1"/>
</dbReference>
<reference evidence="2 3" key="1">
    <citation type="journal article" date="2014" name="Genome Announc.">
        <title>Genome Sequence of the Microsporidian Species Nematocida sp1 Strain ERTm6 (ATCC PRA-372).</title>
        <authorList>
            <person name="Bakowski M.A."/>
            <person name="Priest M."/>
            <person name="Young S."/>
            <person name="Cuomo C.A."/>
            <person name="Troemel E.R."/>
        </authorList>
    </citation>
    <scope>NUCLEOTIDE SEQUENCE [LARGE SCALE GENOMIC DNA]</scope>
    <source>
        <strain evidence="2 3">ERTm6</strain>
    </source>
</reference>
<evidence type="ECO:0000313" key="2">
    <source>
        <dbReference type="EMBL" id="KFG26815.1"/>
    </source>
</evidence>
<gene>
    <name evidence="2" type="ORF">NESG_00971</name>
</gene>
<keyword evidence="3" id="KW-1185">Reference proteome</keyword>
<evidence type="ECO:0000313" key="3">
    <source>
        <dbReference type="Proteomes" id="UP000054524"/>
    </source>
</evidence>
<feature type="region of interest" description="Disordered" evidence="1">
    <location>
        <begin position="58"/>
        <end position="183"/>
    </location>
</feature>
<dbReference type="GeneID" id="77675944"/>
<comment type="caution">
    <text evidence="2">The sequence shown here is derived from an EMBL/GenBank/DDBJ whole genome shotgun (WGS) entry which is preliminary data.</text>
</comment>
<dbReference type="Proteomes" id="UP000054524">
    <property type="component" value="Unassembled WGS sequence"/>
</dbReference>
<dbReference type="EMBL" id="AKIJ01000002">
    <property type="protein sequence ID" value="KFG26815.1"/>
    <property type="molecule type" value="Genomic_DNA"/>
</dbReference>
<evidence type="ECO:0000256" key="1">
    <source>
        <dbReference type="SAM" id="MobiDB-lite"/>
    </source>
</evidence>
<dbReference type="AlphaFoldDB" id="A0A086J3U7"/>
<feature type="compositionally biased region" description="Basic and acidic residues" evidence="1">
    <location>
        <begin position="94"/>
        <end position="108"/>
    </location>
</feature>
<name>A0A086J3U7_NEMA1</name>
<feature type="compositionally biased region" description="Acidic residues" evidence="1">
    <location>
        <begin position="174"/>
        <end position="183"/>
    </location>
</feature>
<accession>A0A086J3U7</accession>